<dbReference type="AlphaFoldDB" id="C4GFT8"/>
<proteinExistence type="predicted"/>
<dbReference type="OrthoDB" id="8613269at2"/>
<dbReference type="EMBL" id="ACJW02000002">
    <property type="protein sequence ID" value="EEP69093.1"/>
    <property type="molecule type" value="Genomic_DNA"/>
</dbReference>
<name>C4GFT8_9NEIS</name>
<evidence type="ECO:0000313" key="1">
    <source>
        <dbReference type="EMBL" id="EEP69093.1"/>
    </source>
</evidence>
<dbReference type="HOGENOM" id="CLU_131539_0_0_4"/>
<gene>
    <name evidence="1" type="ORF">GCWU000324_01005</name>
</gene>
<keyword evidence="2" id="KW-1185">Reference proteome</keyword>
<comment type="caution">
    <text evidence="1">The sequence shown here is derived from an EMBL/GenBank/DDBJ whole genome shotgun (WGS) entry which is preliminary data.</text>
</comment>
<organism evidence="1 2">
    <name type="scientific">Kingella oralis ATCC 51147</name>
    <dbReference type="NCBI Taxonomy" id="629741"/>
    <lineage>
        <taxon>Bacteria</taxon>
        <taxon>Pseudomonadati</taxon>
        <taxon>Pseudomonadota</taxon>
        <taxon>Betaproteobacteria</taxon>
        <taxon>Neisseriales</taxon>
        <taxon>Neisseriaceae</taxon>
        <taxon>Kingella</taxon>
    </lineage>
</organism>
<protein>
    <submittedName>
        <fullName evidence="1">Uncharacterized protein</fullName>
    </submittedName>
</protein>
<reference evidence="1" key="1">
    <citation type="submission" date="2009-04" db="EMBL/GenBank/DDBJ databases">
        <authorList>
            <person name="Weinstock G."/>
            <person name="Sodergren E."/>
            <person name="Clifton S."/>
            <person name="Fulton L."/>
            <person name="Fulton B."/>
            <person name="Courtney L."/>
            <person name="Fronick C."/>
            <person name="Harrison M."/>
            <person name="Strong C."/>
            <person name="Farmer C."/>
            <person name="Delahaunty K."/>
            <person name="Markovic C."/>
            <person name="Hall O."/>
            <person name="Minx P."/>
            <person name="Tomlinson C."/>
            <person name="Mitreva M."/>
            <person name="Nelson J."/>
            <person name="Hou S."/>
            <person name="Wollam A."/>
            <person name="Pepin K.H."/>
            <person name="Johnson M."/>
            <person name="Bhonagiri V."/>
            <person name="Nash W.E."/>
            <person name="Warren W."/>
            <person name="Chinwalla A."/>
            <person name="Mardis E.R."/>
            <person name="Wilson R.K."/>
        </authorList>
    </citation>
    <scope>NUCLEOTIDE SEQUENCE [LARGE SCALE GENOMIC DNA]</scope>
    <source>
        <strain evidence="1">ATCC 51147</strain>
    </source>
</reference>
<dbReference type="GeneID" id="84906718"/>
<sequence length="162" mass="18377">MYRNLDECLSQVYKISSVMIEPRGNTASVISHIQGDCPSSSGLTQAEWHANAAMIRSQVSGCLNSPLLVAVVECEYGKLDGLLIIAGVLVAEKICDDVYLAADMLRHIYSEMPKRVAIMDKYGLHDMTFQRKRDRIRKHLAAWEQEARFKLQTCFKERKIID</sequence>
<dbReference type="RefSeq" id="WP_003794903.1">
    <property type="nucleotide sequence ID" value="NZ_GG665871.1"/>
</dbReference>
<evidence type="ECO:0000313" key="2">
    <source>
        <dbReference type="Proteomes" id="UP000003009"/>
    </source>
</evidence>
<accession>C4GFT8</accession>
<dbReference type="Proteomes" id="UP000003009">
    <property type="component" value="Unassembled WGS sequence"/>
</dbReference>
<dbReference type="STRING" id="629741.GCWU000324_01005"/>